<accession>A0A5M8FT83</accession>
<dbReference type="SUPFAM" id="SSF110997">
    <property type="entry name" value="Sporulation related repeat"/>
    <property type="match status" value="1"/>
</dbReference>
<dbReference type="GO" id="GO:0042834">
    <property type="term" value="F:peptidoglycan binding"/>
    <property type="evidence" value="ECO:0007669"/>
    <property type="project" value="InterPro"/>
</dbReference>
<feature type="transmembrane region" description="Helical" evidence="2">
    <location>
        <begin position="9"/>
        <end position="27"/>
    </location>
</feature>
<evidence type="ECO:0000259" key="3">
    <source>
        <dbReference type="PROSITE" id="PS51724"/>
    </source>
</evidence>
<dbReference type="PANTHER" id="PTHR38687">
    <property type="entry name" value="CELL DIVISION PROTEIN DEDD-RELATED"/>
    <property type="match status" value="1"/>
</dbReference>
<dbReference type="PROSITE" id="PS51724">
    <property type="entry name" value="SPOR"/>
    <property type="match status" value="1"/>
</dbReference>
<dbReference type="GO" id="GO:0032506">
    <property type="term" value="P:cytokinetic process"/>
    <property type="evidence" value="ECO:0007669"/>
    <property type="project" value="TreeGrafter"/>
</dbReference>
<dbReference type="EMBL" id="VWXX01000003">
    <property type="protein sequence ID" value="KAA6187014.1"/>
    <property type="molecule type" value="Genomic_DNA"/>
</dbReference>
<dbReference type="AlphaFoldDB" id="A0A5M8FT83"/>
<dbReference type="InterPro" id="IPR036680">
    <property type="entry name" value="SPOR-like_sf"/>
</dbReference>
<reference evidence="4 5" key="1">
    <citation type="submission" date="2019-09" db="EMBL/GenBank/DDBJ databases">
        <title>Whole-genome sequence of the purple sulfur bacterium Thiohalocapsa marina DSM 19078.</title>
        <authorList>
            <person name="Kyndt J.A."/>
            <person name="Meyer T.E."/>
        </authorList>
    </citation>
    <scope>NUCLEOTIDE SEQUENCE [LARGE SCALE GENOMIC DNA]</scope>
    <source>
        <strain evidence="4 5">DSM 19078</strain>
    </source>
</reference>
<keyword evidence="2" id="KW-0472">Membrane</keyword>
<name>A0A5M8FT83_9GAMM</name>
<dbReference type="Proteomes" id="UP000322981">
    <property type="component" value="Unassembled WGS sequence"/>
</dbReference>
<comment type="caution">
    <text evidence="4">The sequence shown here is derived from an EMBL/GenBank/DDBJ whole genome shotgun (WGS) entry which is preliminary data.</text>
</comment>
<dbReference type="Gene3D" id="3.30.70.1070">
    <property type="entry name" value="Sporulation related repeat"/>
    <property type="match status" value="1"/>
</dbReference>
<dbReference type="OrthoDB" id="7069135at2"/>
<dbReference type="Pfam" id="PF05036">
    <property type="entry name" value="SPOR"/>
    <property type="match status" value="1"/>
</dbReference>
<feature type="compositionally biased region" description="Low complexity" evidence="1">
    <location>
        <begin position="95"/>
        <end position="106"/>
    </location>
</feature>
<dbReference type="InterPro" id="IPR007730">
    <property type="entry name" value="SPOR-like_dom"/>
</dbReference>
<organism evidence="4 5">
    <name type="scientific">Thiohalocapsa marina</name>
    <dbReference type="NCBI Taxonomy" id="424902"/>
    <lineage>
        <taxon>Bacteria</taxon>
        <taxon>Pseudomonadati</taxon>
        <taxon>Pseudomonadota</taxon>
        <taxon>Gammaproteobacteria</taxon>
        <taxon>Chromatiales</taxon>
        <taxon>Chromatiaceae</taxon>
        <taxon>Thiohalocapsa</taxon>
    </lineage>
</organism>
<feature type="region of interest" description="Disordered" evidence="1">
    <location>
        <begin position="32"/>
        <end position="153"/>
    </location>
</feature>
<keyword evidence="2" id="KW-0812">Transmembrane</keyword>
<feature type="domain" description="SPOR" evidence="3">
    <location>
        <begin position="151"/>
        <end position="230"/>
    </location>
</feature>
<dbReference type="PANTHER" id="PTHR38687:SF1">
    <property type="entry name" value="CELL DIVISION PROTEIN DEDD"/>
    <property type="match status" value="1"/>
</dbReference>
<feature type="region of interest" description="Disordered" evidence="1">
    <location>
        <begin position="212"/>
        <end position="231"/>
    </location>
</feature>
<gene>
    <name evidence="4" type="ORF">F2Q65_03755</name>
</gene>
<dbReference type="GO" id="GO:0030428">
    <property type="term" value="C:cell septum"/>
    <property type="evidence" value="ECO:0007669"/>
    <property type="project" value="TreeGrafter"/>
</dbReference>
<dbReference type="RefSeq" id="WP_150090559.1">
    <property type="nucleotide sequence ID" value="NZ_JBFUOH010000138.1"/>
</dbReference>
<evidence type="ECO:0000256" key="2">
    <source>
        <dbReference type="SAM" id="Phobius"/>
    </source>
</evidence>
<protein>
    <recommendedName>
        <fullName evidence="3">SPOR domain-containing protein</fullName>
    </recommendedName>
</protein>
<feature type="compositionally biased region" description="Pro residues" evidence="1">
    <location>
        <begin position="130"/>
        <end position="142"/>
    </location>
</feature>
<sequence length="231" mass="24640">MDEGAKRRLVGATVLVALAVVFVPMLVDDKGSDDLGEPIIIPDAPDFDAAYEGSGQDASFQPPPADVTVPDSRQPELTPALPVPEPPSGAEDLTPFAPEPVVESFPEPVPEPSGEPVARPRPSDAEPTPVRKPPPPPRPQPAEPVKQPSVPAGTQSWIVQVASLGSAEAAKSLQDSLRDKGFPAFVEQAVVGGKRYYRVRVGPDIDRARAERTARQLQAETGNKPLVQQYR</sequence>
<evidence type="ECO:0000256" key="1">
    <source>
        <dbReference type="SAM" id="MobiDB-lite"/>
    </source>
</evidence>
<dbReference type="GO" id="GO:0032153">
    <property type="term" value="C:cell division site"/>
    <property type="evidence" value="ECO:0007669"/>
    <property type="project" value="TreeGrafter"/>
</dbReference>
<evidence type="ECO:0000313" key="5">
    <source>
        <dbReference type="Proteomes" id="UP000322981"/>
    </source>
</evidence>
<keyword evidence="5" id="KW-1185">Reference proteome</keyword>
<proteinExistence type="predicted"/>
<dbReference type="InterPro" id="IPR052521">
    <property type="entry name" value="Cell_div_SPOR-domain"/>
</dbReference>
<evidence type="ECO:0000313" key="4">
    <source>
        <dbReference type="EMBL" id="KAA6187014.1"/>
    </source>
</evidence>
<keyword evidence="2" id="KW-1133">Transmembrane helix</keyword>